<evidence type="ECO:0000313" key="9">
    <source>
        <dbReference type="Proteomes" id="UP000078368"/>
    </source>
</evidence>
<dbReference type="AlphaFoldDB" id="A0A179B6R1"/>
<dbReference type="PROSITE" id="PS51918">
    <property type="entry name" value="RADICAL_SAM"/>
    <property type="match status" value="1"/>
</dbReference>
<dbReference type="InterPro" id="IPR058240">
    <property type="entry name" value="rSAM_sf"/>
</dbReference>
<name>A0A179B6R1_9ACTO</name>
<evidence type="ECO:0000256" key="3">
    <source>
        <dbReference type="ARBA" id="ARBA00022691"/>
    </source>
</evidence>
<keyword evidence="3" id="KW-0949">S-adenosyl-L-methionine</keyword>
<evidence type="ECO:0000256" key="5">
    <source>
        <dbReference type="ARBA" id="ARBA00023004"/>
    </source>
</evidence>
<sequence>MAIAGLVPLSTVDWPGKLAAVVFLQGCPLACPYCQNEAILDPKVPGAVPWSQVEALLARRAGLLDGVVLTGGEALRQAGVVDAARRVREMGFGVGLHTAGAYPRALAKILPHTDWVGIDVKAMPDDYAAATGFGAGAKAWQSLDAVLEASAERADVGPLDYEVRTTVYPGAPATERFEELLGELRARGVRNFALQEARTDGTPVAFRAQALAWDRRAWAKRLAEMVDAASRAGFESFEARLA</sequence>
<dbReference type="InterPro" id="IPR034457">
    <property type="entry name" value="Organic_radical-activating"/>
</dbReference>
<evidence type="ECO:0000256" key="6">
    <source>
        <dbReference type="ARBA" id="ARBA00023014"/>
    </source>
</evidence>
<dbReference type="SUPFAM" id="SSF102114">
    <property type="entry name" value="Radical SAM enzymes"/>
    <property type="match status" value="1"/>
</dbReference>
<protein>
    <recommendedName>
        <fullName evidence="7">Radical SAM core domain-containing protein</fullName>
    </recommendedName>
</protein>
<evidence type="ECO:0000313" key="8">
    <source>
        <dbReference type="EMBL" id="OAP87065.1"/>
    </source>
</evidence>
<reference evidence="8 9" key="1">
    <citation type="submission" date="2016-04" db="EMBL/GenBank/DDBJ databases">
        <title>Peptidophaga gingivicola gen. nov., sp. nov., isolated from human subgingival plaque.</title>
        <authorList>
            <person name="Beall C.J."/>
            <person name="Mokrzan E.M."/>
            <person name="Griffen A.L."/>
            <person name="Leys E.J."/>
        </authorList>
    </citation>
    <scope>NUCLEOTIDE SEQUENCE [LARGE SCALE GENOMIC DNA]</scope>
    <source>
        <strain evidence="8 9">BA112</strain>
    </source>
</reference>
<dbReference type="GO" id="GO:0046872">
    <property type="term" value="F:metal ion binding"/>
    <property type="evidence" value="ECO:0007669"/>
    <property type="project" value="UniProtKB-KW"/>
</dbReference>
<dbReference type="PANTHER" id="PTHR30352:SF13">
    <property type="entry name" value="GLYCYL-RADICAL ENZYME ACTIVATING ENZYME YJJW-RELATED"/>
    <property type="match status" value="1"/>
</dbReference>
<evidence type="ECO:0000256" key="2">
    <source>
        <dbReference type="ARBA" id="ARBA00022485"/>
    </source>
</evidence>
<dbReference type="SFLD" id="SFLDS00029">
    <property type="entry name" value="Radical_SAM"/>
    <property type="match status" value="1"/>
</dbReference>
<comment type="caution">
    <text evidence="8">The sequence shown here is derived from an EMBL/GenBank/DDBJ whole genome shotgun (WGS) entry which is preliminary data.</text>
</comment>
<feature type="domain" description="Radical SAM core" evidence="7">
    <location>
        <begin position="13"/>
        <end position="235"/>
    </location>
</feature>
<accession>A0A179B6R1</accession>
<keyword evidence="4" id="KW-0479">Metal-binding</keyword>
<keyword evidence="6" id="KW-0411">Iron-sulfur</keyword>
<keyword evidence="2" id="KW-0004">4Fe-4S</keyword>
<dbReference type="GO" id="GO:0051539">
    <property type="term" value="F:4 iron, 4 sulfur cluster binding"/>
    <property type="evidence" value="ECO:0007669"/>
    <property type="project" value="UniProtKB-KW"/>
</dbReference>
<evidence type="ECO:0000256" key="1">
    <source>
        <dbReference type="ARBA" id="ARBA00001966"/>
    </source>
</evidence>
<proteinExistence type="predicted"/>
<dbReference type="EMBL" id="LVZK01000001">
    <property type="protein sequence ID" value="OAP87065.1"/>
    <property type="molecule type" value="Genomic_DNA"/>
</dbReference>
<dbReference type="STRING" id="1823756.A4H34_03280"/>
<dbReference type="SFLD" id="SFLDG01094">
    <property type="entry name" value="Uncharacterised_Radical_SAM_Su"/>
    <property type="match status" value="1"/>
</dbReference>
<organism evidence="8 9">
    <name type="scientific">Peptidiphaga gingivicola</name>
    <dbReference type="NCBI Taxonomy" id="2741497"/>
    <lineage>
        <taxon>Bacteria</taxon>
        <taxon>Bacillati</taxon>
        <taxon>Actinomycetota</taxon>
        <taxon>Actinomycetes</taxon>
        <taxon>Actinomycetales</taxon>
        <taxon>Actinomycetaceae</taxon>
        <taxon>Peptidiphaga</taxon>
    </lineage>
</organism>
<dbReference type="PANTHER" id="PTHR30352">
    <property type="entry name" value="PYRUVATE FORMATE-LYASE-ACTIVATING ENZYME"/>
    <property type="match status" value="1"/>
</dbReference>
<dbReference type="Proteomes" id="UP000078368">
    <property type="component" value="Unassembled WGS sequence"/>
</dbReference>
<dbReference type="GO" id="GO:0003824">
    <property type="term" value="F:catalytic activity"/>
    <property type="evidence" value="ECO:0007669"/>
    <property type="project" value="InterPro"/>
</dbReference>
<evidence type="ECO:0000256" key="4">
    <source>
        <dbReference type="ARBA" id="ARBA00022723"/>
    </source>
</evidence>
<dbReference type="Gene3D" id="3.20.20.70">
    <property type="entry name" value="Aldolase class I"/>
    <property type="match status" value="1"/>
</dbReference>
<dbReference type="InterPro" id="IPR013785">
    <property type="entry name" value="Aldolase_TIM"/>
</dbReference>
<dbReference type="NCBIfam" id="TIGR02495">
    <property type="entry name" value="NrdG2"/>
    <property type="match status" value="1"/>
</dbReference>
<dbReference type="CDD" id="cd01335">
    <property type="entry name" value="Radical_SAM"/>
    <property type="match status" value="1"/>
</dbReference>
<dbReference type="InterPro" id="IPR007197">
    <property type="entry name" value="rSAM"/>
</dbReference>
<gene>
    <name evidence="8" type="ORF">A4H34_03280</name>
</gene>
<keyword evidence="9" id="KW-1185">Reference proteome</keyword>
<keyword evidence="5" id="KW-0408">Iron</keyword>
<evidence type="ECO:0000259" key="7">
    <source>
        <dbReference type="PROSITE" id="PS51918"/>
    </source>
</evidence>
<dbReference type="Pfam" id="PF04055">
    <property type="entry name" value="Radical_SAM"/>
    <property type="match status" value="1"/>
</dbReference>
<dbReference type="InterPro" id="IPR012840">
    <property type="entry name" value="NrdG2"/>
</dbReference>
<comment type="cofactor">
    <cofactor evidence="1">
        <name>[4Fe-4S] cluster</name>
        <dbReference type="ChEBI" id="CHEBI:49883"/>
    </cofactor>
</comment>